<accession>A0A8J7TH52</accession>
<dbReference type="PANTHER" id="PTHR15009">
    <property type="entry name" value="MUELLERIAN-INHIBITING FACTOR"/>
    <property type="match status" value="1"/>
</dbReference>
<evidence type="ECO:0000256" key="2">
    <source>
        <dbReference type="ARBA" id="ARBA00022525"/>
    </source>
</evidence>
<evidence type="ECO:0000256" key="5">
    <source>
        <dbReference type="RuleBase" id="RU000354"/>
    </source>
</evidence>
<dbReference type="AlphaFoldDB" id="A0A8J7TH52"/>
<keyword evidence="4" id="KW-0221">Differentiation</keyword>
<feature type="domain" description="TGF-beta family profile" evidence="7">
    <location>
        <begin position="411"/>
        <end position="521"/>
    </location>
</feature>
<gene>
    <name evidence="8" type="primary">Amh</name>
    <name evidence="8" type="ORF">GTO95_0013601</name>
</gene>
<dbReference type="PROSITE" id="PS51362">
    <property type="entry name" value="TGF_BETA_2"/>
    <property type="match status" value="1"/>
</dbReference>
<dbReference type="InterPro" id="IPR021203">
    <property type="entry name" value="Muellerian-inhibiting_factor"/>
</dbReference>
<sequence length="521" mass="56700">LSAVRRIWGEGGRAEEERVSAQFGICPPGGATSGGLLKAVSALAALPAPRERDADGPPALSPTKVLWEELEERGRGRLTLRFTLPPPQRPLLPQTTPLLLFSPRGPPVSEGEVLRVSFTAHTLHPHTQTVCVSVDTQFVALIGGQAAGHAHGHLVFQVTIETHRAGDGKELQGFLLGEDKERNTTQSPVLLLLPPVGQGEAVAESPESLARNNRAWPEPSPSPRPARDSDTFLFLNQLQDFLTEALPSSRTSTPEPPVTRSSALDALPSPPRAPLGTSTSQLPARSGHAPPQPIRTQERREFSRTHLPGKSFCSRNAIDPYRASGLSSISCLSPVHLEGGGRRAHTARRSGMIQAEEQQRRCRVTQVPGQNTVLLLCSSLVHTGRQYRALLLALALRTVLTFWDQQGEAERQRRSEGQGDRRCRLHPLEVDLRLFRGLTFPSAISIGNCQGGCRAPLLPQDGLANNHALLLVRLHEEGPPLARPPCCVPIRYEERQVVEISNHQTLVSSRPEMAAVQCGCR</sequence>
<keyword evidence="2" id="KW-0964">Secreted</keyword>
<feature type="region of interest" description="Disordered" evidence="6">
    <location>
        <begin position="244"/>
        <end position="309"/>
    </location>
</feature>
<organism evidence="8 9">
    <name type="scientific">Atractosteus spatula</name>
    <name type="common">Alligator gar</name>
    <name type="synonym">Lepisosteus spatula</name>
    <dbReference type="NCBI Taxonomy" id="7917"/>
    <lineage>
        <taxon>Eukaryota</taxon>
        <taxon>Metazoa</taxon>
        <taxon>Chordata</taxon>
        <taxon>Craniata</taxon>
        <taxon>Vertebrata</taxon>
        <taxon>Euteleostomi</taxon>
        <taxon>Actinopterygii</taxon>
        <taxon>Neopterygii</taxon>
        <taxon>Holostei</taxon>
        <taxon>Semionotiformes</taxon>
        <taxon>Lepisosteidae</taxon>
        <taxon>Atractosteus</taxon>
    </lineage>
</organism>
<dbReference type="InterPro" id="IPR001839">
    <property type="entry name" value="TGF-b_C"/>
</dbReference>
<dbReference type="GO" id="GO:0008406">
    <property type="term" value="P:gonad development"/>
    <property type="evidence" value="ECO:0007669"/>
    <property type="project" value="InterPro"/>
</dbReference>
<keyword evidence="5" id="KW-0339">Growth factor</keyword>
<dbReference type="Pfam" id="PF04709">
    <property type="entry name" value="AMH_N"/>
    <property type="match status" value="1"/>
</dbReference>
<dbReference type="Gene3D" id="2.10.90.10">
    <property type="entry name" value="Cystine-knot cytokines"/>
    <property type="match status" value="1"/>
</dbReference>
<dbReference type="InterPro" id="IPR006799">
    <property type="entry name" value="AMH_N"/>
</dbReference>
<dbReference type="CDD" id="cd13757">
    <property type="entry name" value="TGF_beta_AMH"/>
    <property type="match status" value="1"/>
</dbReference>
<comment type="subcellular location">
    <subcellularLocation>
        <location evidence="1">Secreted</location>
    </subcellularLocation>
</comment>
<dbReference type="Proteomes" id="UP000736164">
    <property type="component" value="Unassembled WGS sequence"/>
</dbReference>
<dbReference type="GO" id="GO:0005576">
    <property type="term" value="C:extracellular region"/>
    <property type="evidence" value="ECO:0007669"/>
    <property type="project" value="UniProtKB-SubCell"/>
</dbReference>
<evidence type="ECO:0000313" key="8">
    <source>
        <dbReference type="EMBL" id="MBN3323028.1"/>
    </source>
</evidence>
<comment type="caution">
    <text evidence="8">The sequence shown here is derived from an EMBL/GenBank/DDBJ whole genome shotgun (WGS) entry which is preliminary data.</text>
</comment>
<feature type="region of interest" description="Disordered" evidence="6">
    <location>
        <begin position="201"/>
        <end position="229"/>
    </location>
</feature>
<feature type="non-terminal residue" evidence="8">
    <location>
        <position position="1"/>
    </location>
</feature>
<protein>
    <submittedName>
        <fullName evidence="8">MIS factor</fullName>
    </submittedName>
</protein>
<keyword evidence="3" id="KW-0732">Signal</keyword>
<proteinExistence type="inferred from homology"/>
<dbReference type="SMART" id="SM00204">
    <property type="entry name" value="TGFB"/>
    <property type="match status" value="1"/>
</dbReference>
<evidence type="ECO:0000256" key="6">
    <source>
        <dbReference type="SAM" id="MobiDB-lite"/>
    </source>
</evidence>
<dbReference type="Pfam" id="PF00019">
    <property type="entry name" value="TGF_beta"/>
    <property type="match status" value="1"/>
</dbReference>
<dbReference type="InterPro" id="IPR029034">
    <property type="entry name" value="Cystine-knot_cytokine"/>
</dbReference>
<dbReference type="EMBL" id="JAAWVO010062597">
    <property type="protein sequence ID" value="MBN3323028.1"/>
    <property type="molecule type" value="Genomic_DNA"/>
</dbReference>
<feature type="non-terminal residue" evidence="8">
    <location>
        <position position="521"/>
    </location>
</feature>
<feature type="compositionally biased region" description="Polar residues" evidence="6">
    <location>
        <begin position="244"/>
        <end position="253"/>
    </location>
</feature>
<evidence type="ECO:0000256" key="1">
    <source>
        <dbReference type="ARBA" id="ARBA00004613"/>
    </source>
</evidence>
<evidence type="ECO:0000256" key="3">
    <source>
        <dbReference type="ARBA" id="ARBA00022729"/>
    </source>
</evidence>
<evidence type="ECO:0000259" key="7">
    <source>
        <dbReference type="PROSITE" id="PS51362"/>
    </source>
</evidence>
<evidence type="ECO:0000256" key="4">
    <source>
        <dbReference type="ARBA" id="ARBA00022782"/>
    </source>
</evidence>
<comment type="similarity">
    <text evidence="5">Belongs to the TGF-beta family.</text>
</comment>
<reference evidence="8" key="1">
    <citation type="journal article" date="2021" name="Cell">
        <title>Tracing the genetic footprints of vertebrate landing in non-teleost ray-finned fishes.</title>
        <authorList>
            <person name="Bi X."/>
            <person name="Wang K."/>
            <person name="Yang L."/>
            <person name="Pan H."/>
            <person name="Jiang H."/>
            <person name="Wei Q."/>
            <person name="Fang M."/>
            <person name="Yu H."/>
            <person name="Zhu C."/>
            <person name="Cai Y."/>
            <person name="He Y."/>
            <person name="Gan X."/>
            <person name="Zeng H."/>
            <person name="Yu D."/>
            <person name="Zhu Y."/>
            <person name="Jiang H."/>
            <person name="Qiu Q."/>
            <person name="Yang H."/>
            <person name="Zhang Y.E."/>
            <person name="Wang W."/>
            <person name="Zhu M."/>
            <person name="He S."/>
            <person name="Zhang G."/>
        </authorList>
    </citation>
    <scope>NUCLEOTIDE SEQUENCE</scope>
    <source>
        <strain evidence="8">Allg_001</strain>
    </source>
</reference>
<dbReference type="GO" id="GO:0008083">
    <property type="term" value="F:growth factor activity"/>
    <property type="evidence" value="ECO:0007669"/>
    <property type="project" value="UniProtKB-KW"/>
</dbReference>
<dbReference type="SUPFAM" id="SSF57501">
    <property type="entry name" value="Cystine-knot cytokines"/>
    <property type="match status" value="1"/>
</dbReference>
<keyword evidence="9" id="KW-1185">Reference proteome</keyword>
<dbReference type="PANTHER" id="PTHR15009:SF4">
    <property type="entry name" value="MUELLERIAN-INHIBITING FACTOR"/>
    <property type="match status" value="1"/>
</dbReference>
<name>A0A8J7TH52_ATRSP</name>
<dbReference type="GO" id="GO:0030154">
    <property type="term" value="P:cell differentiation"/>
    <property type="evidence" value="ECO:0007669"/>
    <property type="project" value="UniProtKB-KW"/>
</dbReference>
<evidence type="ECO:0000313" key="9">
    <source>
        <dbReference type="Proteomes" id="UP000736164"/>
    </source>
</evidence>